<dbReference type="InterPro" id="IPR007466">
    <property type="entry name" value="Peptidyl-Arg-deiminase_porph"/>
</dbReference>
<protein>
    <submittedName>
        <fullName evidence="2">Agmatine deiminase</fullName>
        <ecNumber evidence="2">3.5.3.12</ecNumber>
    </submittedName>
</protein>
<evidence type="ECO:0000256" key="1">
    <source>
        <dbReference type="ARBA" id="ARBA00022801"/>
    </source>
</evidence>
<dbReference type="Proteomes" id="UP001523550">
    <property type="component" value="Unassembled WGS sequence"/>
</dbReference>
<dbReference type="PANTHER" id="PTHR31377">
    <property type="entry name" value="AGMATINE DEIMINASE-RELATED"/>
    <property type="match status" value="1"/>
</dbReference>
<dbReference type="PANTHER" id="PTHR31377:SF0">
    <property type="entry name" value="AGMATINE DEIMINASE-RELATED"/>
    <property type="match status" value="1"/>
</dbReference>
<dbReference type="EMBL" id="JALJYF010000002">
    <property type="protein sequence ID" value="MCP1727507.1"/>
    <property type="molecule type" value="Genomic_DNA"/>
</dbReference>
<evidence type="ECO:0000313" key="3">
    <source>
        <dbReference type="Proteomes" id="UP001523550"/>
    </source>
</evidence>
<dbReference type="Pfam" id="PF04371">
    <property type="entry name" value="PAD_porph"/>
    <property type="match status" value="1"/>
</dbReference>
<dbReference type="EC" id="3.5.3.12" evidence="2"/>
<keyword evidence="1 2" id="KW-0378">Hydrolase</keyword>
<keyword evidence="3" id="KW-1185">Reference proteome</keyword>
<dbReference type="Gene3D" id="3.75.10.10">
    <property type="entry name" value="L-arginine/glycine Amidinotransferase, Chain A"/>
    <property type="match status" value="1"/>
</dbReference>
<dbReference type="GO" id="GO:0047632">
    <property type="term" value="F:agmatine deiminase activity"/>
    <property type="evidence" value="ECO:0007669"/>
    <property type="project" value="UniProtKB-EC"/>
</dbReference>
<accession>A0ABT1GC46</accession>
<reference evidence="2 3" key="1">
    <citation type="submission" date="2022-03" db="EMBL/GenBank/DDBJ databases">
        <title>Genomic Encyclopedia of Type Strains, Phase III (KMG-III): the genomes of soil and plant-associated and newly described type strains.</title>
        <authorList>
            <person name="Whitman W."/>
        </authorList>
    </citation>
    <scope>NUCLEOTIDE SEQUENCE [LARGE SCALE GENOMIC DNA]</scope>
    <source>
        <strain evidence="2 3">BSker1</strain>
    </source>
</reference>
<gene>
    <name evidence="2" type="ORF">J2T60_001507</name>
</gene>
<sequence>MPEVEGEFEYRVPAEWEPRAGTLLAWPQVDQAWSGLYPAVQDTFVHLQRLLREVEPVTILVSPDEQSTIARLLGGEDRESLTLLPLPTNDIWMRDAGPIGAWRTSGDAPEAVLLDGHFNAWGEKYPHGLDSLIPLMLARRWHRRRLPLPFRVEGGAVDCDGCGHLLTTESVLLDPNRENPGRSELEAGLGHYFGARHIHWLGSGLTGDDTDGHVDNLARFVAPGQVVCPGPDVPSGHPDADTLAEAHRRLSAAGLEVIALPVPEPVRIQGRHQPASYANFYLAADRVLLPAFGQASDQQAIGVMQDLFPDRQVVGLDARAVLAQGGAIHCLAQPLLW</sequence>
<comment type="caution">
    <text evidence="2">The sequence shown here is derived from an EMBL/GenBank/DDBJ whole genome shotgun (WGS) entry which is preliminary data.</text>
</comment>
<proteinExistence type="predicted"/>
<dbReference type="SUPFAM" id="SSF55909">
    <property type="entry name" value="Pentein"/>
    <property type="match status" value="1"/>
</dbReference>
<evidence type="ECO:0000313" key="2">
    <source>
        <dbReference type="EMBL" id="MCP1727507.1"/>
    </source>
</evidence>
<organism evidence="2 3">
    <name type="scientific">Natronospira proteinivora</name>
    <dbReference type="NCBI Taxonomy" id="1807133"/>
    <lineage>
        <taxon>Bacteria</taxon>
        <taxon>Pseudomonadati</taxon>
        <taxon>Pseudomonadota</taxon>
        <taxon>Gammaproteobacteria</taxon>
        <taxon>Natronospirales</taxon>
        <taxon>Natronospiraceae</taxon>
        <taxon>Natronospira</taxon>
    </lineage>
</organism>
<dbReference type="RefSeq" id="WP_253447794.1">
    <property type="nucleotide sequence ID" value="NZ_JALJYF010000002.1"/>
</dbReference>
<name>A0ABT1GC46_9GAMM</name>